<name>A0A068NNT1_FIMGI</name>
<dbReference type="Proteomes" id="UP000027982">
    <property type="component" value="Chromosome"/>
</dbReference>
<dbReference type="Gene3D" id="2.40.50.140">
    <property type="entry name" value="Nucleic acid-binding proteins"/>
    <property type="match status" value="1"/>
</dbReference>
<dbReference type="PRINTS" id="PR01042">
    <property type="entry name" value="TRNASYNTHASP"/>
</dbReference>
<dbReference type="InterPro" id="IPR045864">
    <property type="entry name" value="aa-tRNA-synth_II/BPL/LPL"/>
</dbReference>
<dbReference type="AlphaFoldDB" id="A0A068NNT1"/>
<comment type="subunit">
    <text evidence="7">Homodimer.</text>
</comment>
<dbReference type="GO" id="GO:0005524">
    <property type="term" value="F:ATP binding"/>
    <property type="evidence" value="ECO:0007669"/>
    <property type="project" value="UniProtKB-UniRule"/>
</dbReference>
<keyword evidence="4 7" id="KW-0067">ATP-binding</keyword>
<dbReference type="InterPro" id="IPR012340">
    <property type="entry name" value="NA-bd_OB-fold"/>
</dbReference>
<evidence type="ECO:0000259" key="8">
    <source>
        <dbReference type="PROSITE" id="PS50862"/>
    </source>
</evidence>
<evidence type="ECO:0000256" key="4">
    <source>
        <dbReference type="ARBA" id="ARBA00022840"/>
    </source>
</evidence>
<dbReference type="InterPro" id="IPR004364">
    <property type="entry name" value="Aa-tRNA-synt_II"/>
</dbReference>
<evidence type="ECO:0000256" key="3">
    <source>
        <dbReference type="ARBA" id="ARBA00022741"/>
    </source>
</evidence>
<dbReference type="CDD" id="cd00776">
    <property type="entry name" value="AsxRS_core"/>
    <property type="match status" value="1"/>
</dbReference>
<evidence type="ECO:0000313" key="10">
    <source>
        <dbReference type="Proteomes" id="UP000027982"/>
    </source>
</evidence>
<comment type="subcellular location">
    <subcellularLocation>
        <location evidence="7">Cytoplasm</location>
    </subcellularLocation>
</comment>
<dbReference type="GO" id="GO:0003676">
    <property type="term" value="F:nucleic acid binding"/>
    <property type="evidence" value="ECO:0007669"/>
    <property type="project" value="InterPro"/>
</dbReference>
<dbReference type="HOGENOM" id="CLU_004553_2_0_0"/>
<evidence type="ECO:0000256" key="2">
    <source>
        <dbReference type="ARBA" id="ARBA00022598"/>
    </source>
</evidence>
<dbReference type="KEGG" id="fgi:OP10G_1713"/>
<proteinExistence type="inferred from homology"/>
<feature type="domain" description="Aminoacyl-transfer RNA synthetases class-II family profile" evidence="8">
    <location>
        <begin position="135"/>
        <end position="463"/>
    </location>
</feature>
<sequence length="473" mass="53318">MDYRRTYVRDLFDMPPGTATSAYGWVKTRRDSKGISFVQISDGSCFKDFQVIVNEGVLSSDDLKLLTTGACVRFDGKIVESPAAGQAVEMQAEAVEVFGAADPQTYPLQKKGATMEYLREIAHLRARGNTFGAVFRVRNRAAFAIHKFFQTRGFHYVHTPIITASDAEGAGAMFQVTTAVETVEKAVEGGTEHQAAYRIRNANPKEDFFGKPSYLTVSGQLEAETLAMGMTNVYTFGPTFRAENSSTSRHAAEFWMVEPEMAFCDLEGDMNLAEEFLKEVVADLLDQCGDDLSFFNQRIEKELLETLQHVVSSPFERLTYTEAVKLLETSGESFEFPVHWGADLQSEHERWLTETKVGRPVILTDYPKEIKAFYMRANEDGKTVRAMDVLAPRIGEIMGGSQREERLDVLESRITEMGLPLEPYWWYLDLRRFGTAPHAGFGLGFERLLMYVTGMKNIRDVIPYHRTPGHAEF</sequence>
<protein>
    <recommendedName>
        <fullName evidence="7">Asparagine--tRNA ligase</fullName>
        <ecNumber evidence="7">6.1.1.22</ecNumber>
    </recommendedName>
    <alternativeName>
        <fullName evidence="7">Asparaginyl-tRNA synthetase</fullName>
        <shortName evidence="7">AsnRS</shortName>
    </alternativeName>
</protein>
<dbReference type="InterPro" id="IPR004522">
    <property type="entry name" value="Asn-tRNA-ligase"/>
</dbReference>
<dbReference type="HAMAP" id="MF_00534">
    <property type="entry name" value="Asn_tRNA_synth"/>
    <property type="match status" value="1"/>
</dbReference>
<dbReference type="GO" id="GO:0004816">
    <property type="term" value="F:asparagine-tRNA ligase activity"/>
    <property type="evidence" value="ECO:0007669"/>
    <property type="project" value="UniProtKB-UniRule"/>
</dbReference>
<dbReference type="PANTHER" id="PTHR22594:SF34">
    <property type="entry name" value="ASPARAGINE--TRNA LIGASE, MITOCHONDRIAL-RELATED"/>
    <property type="match status" value="1"/>
</dbReference>
<dbReference type="GO" id="GO:0005737">
    <property type="term" value="C:cytoplasm"/>
    <property type="evidence" value="ECO:0007669"/>
    <property type="project" value="UniProtKB-SubCell"/>
</dbReference>
<dbReference type="GO" id="GO:0006421">
    <property type="term" value="P:asparaginyl-tRNA aminoacylation"/>
    <property type="evidence" value="ECO:0007669"/>
    <property type="project" value="UniProtKB-UniRule"/>
</dbReference>
<gene>
    <name evidence="7" type="primary">asnS</name>
    <name evidence="9" type="ORF">OP10G_1713</name>
</gene>
<evidence type="ECO:0000256" key="7">
    <source>
        <dbReference type="HAMAP-Rule" id="MF_00534"/>
    </source>
</evidence>
<organism evidence="9 10">
    <name type="scientific">Fimbriimonas ginsengisoli Gsoil 348</name>
    <dbReference type="NCBI Taxonomy" id="661478"/>
    <lineage>
        <taxon>Bacteria</taxon>
        <taxon>Bacillati</taxon>
        <taxon>Armatimonadota</taxon>
        <taxon>Fimbriimonadia</taxon>
        <taxon>Fimbriimonadales</taxon>
        <taxon>Fimbriimonadaceae</taxon>
        <taxon>Fimbriimonas</taxon>
    </lineage>
</organism>
<keyword evidence="6 7" id="KW-0030">Aminoacyl-tRNA synthetase</keyword>
<dbReference type="EMBL" id="CP007139">
    <property type="protein sequence ID" value="AIE85081.1"/>
    <property type="molecule type" value="Genomic_DNA"/>
</dbReference>
<keyword evidence="2 7" id="KW-0436">Ligase</keyword>
<dbReference type="InterPro" id="IPR002312">
    <property type="entry name" value="Asp/Asn-tRNA-synth_IIb"/>
</dbReference>
<dbReference type="Pfam" id="PF01336">
    <property type="entry name" value="tRNA_anti-codon"/>
    <property type="match status" value="1"/>
</dbReference>
<dbReference type="NCBIfam" id="NF003037">
    <property type="entry name" value="PRK03932.1"/>
    <property type="match status" value="1"/>
</dbReference>
<dbReference type="Pfam" id="PF00152">
    <property type="entry name" value="tRNA-synt_2"/>
    <property type="match status" value="1"/>
</dbReference>
<dbReference type="Gene3D" id="3.30.930.10">
    <property type="entry name" value="Bira Bifunctional Protein, Domain 2"/>
    <property type="match status" value="1"/>
</dbReference>
<keyword evidence="10" id="KW-1185">Reference proteome</keyword>
<keyword evidence="5 7" id="KW-0648">Protein biosynthesis</keyword>
<reference evidence="9 10" key="1">
    <citation type="journal article" date="2014" name="PLoS ONE">
        <title>The first complete genome sequence of the class fimbriimonadia in the phylum armatimonadetes.</title>
        <authorList>
            <person name="Hu Z.Y."/>
            <person name="Wang Y.Z."/>
            <person name="Im W.T."/>
            <person name="Wang S.Y."/>
            <person name="Zhao G.P."/>
            <person name="Zheng H.J."/>
            <person name="Quan Z.X."/>
        </authorList>
    </citation>
    <scope>NUCLEOTIDE SEQUENCE [LARGE SCALE GENOMIC DNA]</scope>
    <source>
        <strain evidence="9">Gsoil 348</strain>
    </source>
</reference>
<dbReference type="NCBIfam" id="TIGR00457">
    <property type="entry name" value="asnS"/>
    <property type="match status" value="1"/>
</dbReference>
<dbReference type="SUPFAM" id="SSF50249">
    <property type="entry name" value="Nucleic acid-binding proteins"/>
    <property type="match status" value="1"/>
</dbReference>
<comment type="catalytic activity">
    <reaction evidence="7">
        <text>tRNA(Asn) + L-asparagine + ATP = L-asparaginyl-tRNA(Asn) + AMP + diphosphate + H(+)</text>
        <dbReference type="Rhea" id="RHEA:11180"/>
        <dbReference type="Rhea" id="RHEA-COMP:9659"/>
        <dbReference type="Rhea" id="RHEA-COMP:9674"/>
        <dbReference type="ChEBI" id="CHEBI:15378"/>
        <dbReference type="ChEBI" id="CHEBI:30616"/>
        <dbReference type="ChEBI" id="CHEBI:33019"/>
        <dbReference type="ChEBI" id="CHEBI:58048"/>
        <dbReference type="ChEBI" id="CHEBI:78442"/>
        <dbReference type="ChEBI" id="CHEBI:78515"/>
        <dbReference type="ChEBI" id="CHEBI:456215"/>
        <dbReference type="EC" id="6.1.1.22"/>
    </reaction>
</comment>
<dbReference type="STRING" id="661478.OP10G_1713"/>
<dbReference type="RefSeq" id="WP_025226323.1">
    <property type="nucleotide sequence ID" value="NZ_CP007139.1"/>
</dbReference>
<keyword evidence="3 7" id="KW-0547">Nucleotide-binding</keyword>
<evidence type="ECO:0000256" key="1">
    <source>
        <dbReference type="ARBA" id="ARBA00008226"/>
    </source>
</evidence>
<dbReference type="SUPFAM" id="SSF55681">
    <property type="entry name" value="Class II aaRS and biotin synthetases"/>
    <property type="match status" value="1"/>
</dbReference>
<dbReference type="InterPro" id="IPR006195">
    <property type="entry name" value="aa-tRNA-synth_II"/>
</dbReference>
<evidence type="ECO:0000256" key="5">
    <source>
        <dbReference type="ARBA" id="ARBA00022917"/>
    </source>
</evidence>
<dbReference type="OrthoDB" id="9762036at2"/>
<dbReference type="EC" id="6.1.1.22" evidence="7"/>
<comment type="similarity">
    <text evidence="1 7">Belongs to the class-II aminoacyl-tRNA synthetase family.</text>
</comment>
<dbReference type="PANTHER" id="PTHR22594">
    <property type="entry name" value="ASPARTYL/LYSYL-TRNA SYNTHETASE"/>
    <property type="match status" value="1"/>
</dbReference>
<evidence type="ECO:0000256" key="6">
    <source>
        <dbReference type="ARBA" id="ARBA00023146"/>
    </source>
</evidence>
<dbReference type="FunFam" id="3.30.930.10:FF:000016">
    <property type="entry name" value="Asparagine--tRNA ligase"/>
    <property type="match status" value="1"/>
</dbReference>
<dbReference type="CDD" id="cd04318">
    <property type="entry name" value="EcAsnRS_like_N"/>
    <property type="match status" value="1"/>
</dbReference>
<keyword evidence="7" id="KW-0963">Cytoplasm</keyword>
<evidence type="ECO:0000313" key="9">
    <source>
        <dbReference type="EMBL" id="AIE85081.1"/>
    </source>
</evidence>
<dbReference type="eggNOG" id="COG0017">
    <property type="taxonomic scope" value="Bacteria"/>
</dbReference>
<accession>A0A068NNT1</accession>
<dbReference type="InterPro" id="IPR004365">
    <property type="entry name" value="NA-bd_OB_tRNA"/>
</dbReference>
<dbReference type="PROSITE" id="PS50862">
    <property type="entry name" value="AA_TRNA_LIGASE_II"/>
    <property type="match status" value="1"/>
</dbReference>